<reference evidence="2 3" key="1">
    <citation type="journal article" date="2011" name="J. Bacteriol.">
        <title>Genome sequence of Halorhabdus tiamatea, the first archaeon isolated from a deep-sea anoxic brine lake.</title>
        <authorList>
            <person name="Antunes A."/>
            <person name="Alam I."/>
            <person name="Bajic V.B."/>
            <person name="Stingl U."/>
        </authorList>
    </citation>
    <scope>NUCLEOTIDE SEQUENCE [LARGE SCALE GENOMIC DNA]</scope>
    <source>
        <strain evidence="2 3">SARL4B</strain>
    </source>
</reference>
<dbReference type="GeneID" id="23799220"/>
<reference evidence="1 4" key="3">
    <citation type="journal article" date="2014" name="Environ. Microbiol.">
        <title>Halorhabdus tiamatea: proteogenomics and glycosidase activity measurements identify the first cultivated euryarchaeon from a deep-sea anoxic brine lake as potential polysaccharide degrader.</title>
        <authorList>
            <person name="Werner J."/>
            <person name="Ferrer M."/>
            <person name="Michel G."/>
            <person name="Mann A.J."/>
            <person name="Huang S."/>
            <person name="Juarez S."/>
            <person name="Ciordia S."/>
            <person name="Albar J.P."/>
            <person name="Alcaide M."/>
            <person name="La Cono V."/>
            <person name="Yakimov M.M."/>
            <person name="Antunes A."/>
            <person name="Taborda M."/>
            <person name="Da Costa M.S."/>
            <person name="Amann R.I."/>
            <person name="Gloeckner F.O."/>
            <person name="Golyshina O.V."/>
            <person name="Golyshin P.N."/>
            <person name="Teeling H."/>
        </authorList>
    </citation>
    <scope>NUCLEOTIDE SEQUENCE [LARGE SCALE GENOMIC DNA]</scope>
    <source>
        <strain evidence="4">SARL4B</strain>
        <strain evidence="1">Type strain: SARL4B</strain>
    </source>
</reference>
<dbReference type="Proteomes" id="UP000003861">
    <property type="component" value="Unassembled WGS sequence"/>
</dbReference>
<accession>S6CUD1</accession>
<dbReference type="HOGENOM" id="CLU_148450_0_0_2"/>
<organism evidence="1 4">
    <name type="scientific">Halorhabdus tiamatea SARL4B</name>
    <dbReference type="NCBI Taxonomy" id="1033806"/>
    <lineage>
        <taxon>Archaea</taxon>
        <taxon>Methanobacteriati</taxon>
        <taxon>Methanobacteriota</taxon>
        <taxon>Stenosarchaea group</taxon>
        <taxon>Halobacteria</taxon>
        <taxon>Halobacteriales</taxon>
        <taxon>Haloarculaceae</taxon>
        <taxon>Halorhabdus</taxon>
    </lineage>
</organism>
<keyword evidence="4" id="KW-1185">Reference proteome</keyword>
<dbReference type="STRING" id="1033806.HTIA_2233"/>
<sequence length="149" mass="16964">MHEYERKQLLERVGREAATVGATIPDTIEIDGESLDLSAFVFETRRQETVPPDQRERVEAVKTKLRRERNRRVERLETDALNYDEGETLAESIVGIDRALGALEDLEPADVEAERQTAKTADRKRWMRFLQNALGQDGESGDRRARGGP</sequence>
<dbReference type="EMBL" id="HF571520">
    <property type="protein sequence ID" value="CCQ34344.1"/>
    <property type="molecule type" value="Genomic_DNA"/>
</dbReference>
<gene>
    <name evidence="2" type="ORF">HLRTI_001491</name>
    <name evidence="1" type="ORF">HTIA_2233</name>
</gene>
<evidence type="ECO:0000313" key="1">
    <source>
        <dbReference type="EMBL" id="CCQ34344.1"/>
    </source>
</evidence>
<protein>
    <submittedName>
        <fullName evidence="1">Uncharacterized protein</fullName>
    </submittedName>
</protein>
<dbReference type="InterPro" id="IPR043900">
    <property type="entry name" value="DUF5788"/>
</dbReference>
<dbReference type="eggNOG" id="arCOG03097">
    <property type="taxonomic scope" value="Archaea"/>
</dbReference>
<name>S6CUD1_9EURY</name>
<dbReference type="RefSeq" id="WP_020936371.1">
    <property type="nucleotide sequence ID" value="NC_021921.1"/>
</dbReference>
<dbReference type="AlphaFoldDB" id="S6CUD1"/>
<reference evidence="2 3" key="2">
    <citation type="journal article" date="2013" name="PLoS ONE">
        <title>INDIGO - INtegrated Data Warehouse of MIcrobial GenOmes with Examples from the Red Sea Extremophiles.</title>
        <authorList>
            <person name="Alam I."/>
            <person name="Antunes A."/>
            <person name="Kamau A.A."/>
            <person name="Ba Alawi W."/>
            <person name="Kalkatawi M."/>
            <person name="Stingl U."/>
            <person name="Bajic V.B."/>
        </authorList>
    </citation>
    <scope>NUCLEOTIDE SEQUENCE [LARGE SCALE GENOMIC DNA]</scope>
    <source>
        <strain evidence="2 3">SARL4B</strain>
    </source>
</reference>
<evidence type="ECO:0000313" key="3">
    <source>
        <dbReference type="Proteomes" id="UP000003861"/>
    </source>
</evidence>
<dbReference type="OrthoDB" id="137027at2157"/>
<dbReference type="Proteomes" id="UP000015381">
    <property type="component" value="Chromosome I"/>
</dbReference>
<dbReference type="EMBL" id="AFNT02000015">
    <property type="protein sequence ID" value="ERJ06417.1"/>
    <property type="molecule type" value="Genomic_DNA"/>
</dbReference>
<dbReference type="KEGG" id="hti:HTIA_2233"/>
<evidence type="ECO:0000313" key="4">
    <source>
        <dbReference type="Proteomes" id="UP000015381"/>
    </source>
</evidence>
<evidence type="ECO:0000313" key="2">
    <source>
        <dbReference type="EMBL" id="ERJ06417.1"/>
    </source>
</evidence>
<dbReference type="Pfam" id="PF19101">
    <property type="entry name" value="DUF5788"/>
    <property type="match status" value="1"/>
</dbReference>
<proteinExistence type="predicted"/>